<keyword evidence="4 5" id="KW-0539">Nucleus</keyword>
<keyword evidence="9" id="KW-1185">Reference proteome</keyword>
<dbReference type="GO" id="GO:0000981">
    <property type="term" value="F:DNA-binding transcription factor activity, RNA polymerase II-specific"/>
    <property type="evidence" value="ECO:0007669"/>
    <property type="project" value="InterPro"/>
</dbReference>
<feature type="compositionally biased region" description="Polar residues" evidence="7">
    <location>
        <begin position="10"/>
        <end position="37"/>
    </location>
</feature>
<accession>A0A914I4Y3</accession>
<evidence type="ECO:0000313" key="10">
    <source>
        <dbReference type="WBParaSite" id="Gr19_v10_g735.t1"/>
    </source>
</evidence>
<sequence>MGPKKMVQPTGWTKQQWRTTANVGRSNRTSNQSSTGTITRTVPRWTICSQRRAQLEMDLYNKCRPTAAHFPVQKRRRLPCPTAKQRHSHLRHHCLCPPPARPFVAKAVQKFSGTGTRRNLDKRPCLAVLGLLGALSGGKRKRRHRTIFTEEQLNMLEEAFRGTQYPDVSVREGMADKCNLCEERVEVWFKNRRAKLRKRNREVQQPTSTNPNSAPAGSHCVIKPKNNSLR</sequence>
<evidence type="ECO:0000256" key="6">
    <source>
        <dbReference type="RuleBase" id="RU000682"/>
    </source>
</evidence>
<dbReference type="PANTHER" id="PTHR24329">
    <property type="entry name" value="HOMEOBOX PROTEIN ARISTALESS"/>
    <property type="match status" value="1"/>
</dbReference>
<feature type="compositionally biased region" description="Polar residues" evidence="7">
    <location>
        <begin position="203"/>
        <end position="215"/>
    </location>
</feature>
<evidence type="ECO:0000256" key="2">
    <source>
        <dbReference type="ARBA" id="ARBA00023125"/>
    </source>
</evidence>
<comment type="subcellular location">
    <subcellularLocation>
        <location evidence="1 5 6">Nucleus</location>
    </subcellularLocation>
</comment>
<dbReference type="PROSITE" id="PS50071">
    <property type="entry name" value="HOMEOBOX_2"/>
    <property type="match status" value="1"/>
</dbReference>
<feature type="DNA-binding region" description="Homeobox" evidence="5">
    <location>
        <begin position="141"/>
        <end position="200"/>
    </location>
</feature>
<dbReference type="GO" id="GO:0005634">
    <property type="term" value="C:nucleus"/>
    <property type="evidence" value="ECO:0007669"/>
    <property type="project" value="UniProtKB-SubCell"/>
</dbReference>
<dbReference type="SUPFAM" id="SSF46689">
    <property type="entry name" value="Homeodomain-like"/>
    <property type="match status" value="1"/>
</dbReference>
<keyword evidence="3 5" id="KW-0371">Homeobox</keyword>
<dbReference type="PANTHER" id="PTHR24329:SF543">
    <property type="entry name" value="FI01017P-RELATED"/>
    <property type="match status" value="1"/>
</dbReference>
<dbReference type="AlphaFoldDB" id="A0A914I4Y3"/>
<dbReference type="CDD" id="cd00086">
    <property type="entry name" value="homeodomain"/>
    <property type="match status" value="1"/>
</dbReference>
<name>A0A914I4Y3_GLORO</name>
<evidence type="ECO:0000313" key="9">
    <source>
        <dbReference type="Proteomes" id="UP000887572"/>
    </source>
</evidence>
<dbReference type="InterPro" id="IPR050649">
    <property type="entry name" value="Paired_Homeobox_TFs"/>
</dbReference>
<evidence type="ECO:0000256" key="1">
    <source>
        <dbReference type="ARBA" id="ARBA00004123"/>
    </source>
</evidence>
<dbReference type="InterPro" id="IPR017970">
    <property type="entry name" value="Homeobox_CS"/>
</dbReference>
<dbReference type="Pfam" id="PF00046">
    <property type="entry name" value="Homeodomain"/>
    <property type="match status" value="1"/>
</dbReference>
<feature type="region of interest" description="Disordered" evidence="7">
    <location>
        <begin position="197"/>
        <end position="230"/>
    </location>
</feature>
<dbReference type="WBParaSite" id="Gr19_v10_g735.t1">
    <property type="protein sequence ID" value="Gr19_v10_g735.t1"/>
    <property type="gene ID" value="Gr19_v10_g735"/>
</dbReference>
<evidence type="ECO:0000259" key="8">
    <source>
        <dbReference type="PROSITE" id="PS50071"/>
    </source>
</evidence>
<dbReference type="Gene3D" id="1.10.10.60">
    <property type="entry name" value="Homeodomain-like"/>
    <property type="match status" value="1"/>
</dbReference>
<evidence type="ECO:0000256" key="5">
    <source>
        <dbReference type="PROSITE-ProRule" id="PRU00108"/>
    </source>
</evidence>
<feature type="region of interest" description="Disordered" evidence="7">
    <location>
        <begin position="1"/>
        <end position="37"/>
    </location>
</feature>
<dbReference type="PROSITE" id="PS00027">
    <property type="entry name" value="HOMEOBOX_1"/>
    <property type="match status" value="1"/>
</dbReference>
<feature type="domain" description="Homeobox" evidence="8">
    <location>
        <begin position="139"/>
        <end position="199"/>
    </location>
</feature>
<evidence type="ECO:0000256" key="4">
    <source>
        <dbReference type="ARBA" id="ARBA00023242"/>
    </source>
</evidence>
<dbReference type="InterPro" id="IPR009057">
    <property type="entry name" value="Homeodomain-like_sf"/>
</dbReference>
<reference evidence="10" key="1">
    <citation type="submission" date="2022-11" db="UniProtKB">
        <authorList>
            <consortium name="WormBaseParasite"/>
        </authorList>
    </citation>
    <scope>IDENTIFICATION</scope>
</reference>
<dbReference type="InterPro" id="IPR001356">
    <property type="entry name" value="HD"/>
</dbReference>
<evidence type="ECO:0000256" key="7">
    <source>
        <dbReference type="SAM" id="MobiDB-lite"/>
    </source>
</evidence>
<organism evidence="9 10">
    <name type="scientific">Globodera rostochiensis</name>
    <name type="common">Golden nematode worm</name>
    <name type="synonym">Heterodera rostochiensis</name>
    <dbReference type="NCBI Taxonomy" id="31243"/>
    <lineage>
        <taxon>Eukaryota</taxon>
        <taxon>Metazoa</taxon>
        <taxon>Ecdysozoa</taxon>
        <taxon>Nematoda</taxon>
        <taxon>Chromadorea</taxon>
        <taxon>Rhabditida</taxon>
        <taxon>Tylenchina</taxon>
        <taxon>Tylenchomorpha</taxon>
        <taxon>Tylenchoidea</taxon>
        <taxon>Heteroderidae</taxon>
        <taxon>Heteroderinae</taxon>
        <taxon>Globodera</taxon>
    </lineage>
</organism>
<evidence type="ECO:0000256" key="3">
    <source>
        <dbReference type="ARBA" id="ARBA00023155"/>
    </source>
</evidence>
<dbReference type="GO" id="GO:0000977">
    <property type="term" value="F:RNA polymerase II transcription regulatory region sequence-specific DNA binding"/>
    <property type="evidence" value="ECO:0007669"/>
    <property type="project" value="TreeGrafter"/>
</dbReference>
<protein>
    <submittedName>
        <fullName evidence="10">Homeobox domain-containing protein</fullName>
    </submittedName>
</protein>
<dbReference type="Proteomes" id="UP000887572">
    <property type="component" value="Unplaced"/>
</dbReference>
<dbReference type="SMART" id="SM00389">
    <property type="entry name" value="HOX"/>
    <property type="match status" value="1"/>
</dbReference>
<proteinExistence type="predicted"/>
<keyword evidence="2 5" id="KW-0238">DNA-binding</keyword>